<evidence type="ECO:0000313" key="6">
    <source>
        <dbReference type="EMBL" id="MBE9118072.1"/>
    </source>
</evidence>
<evidence type="ECO:0000256" key="4">
    <source>
        <dbReference type="PROSITE-ProRule" id="PRU00335"/>
    </source>
</evidence>
<name>A0A8J7DYT7_9CYAN</name>
<gene>
    <name evidence="6" type="ORF">IQ249_19430</name>
</gene>
<reference evidence="6" key="1">
    <citation type="submission" date="2020-10" db="EMBL/GenBank/DDBJ databases">
        <authorList>
            <person name="Castelo-Branco R."/>
            <person name="Eusebio N."/>
            <person name="Adriana R."/>
            <person name="Vieira A."/>
            <person name="Brugerolle De Fraissinette N."/>
            <person name="Rezende De Castro R."/>
            <person name="Schneider M.P."/>
            <person name="Vasconcelos V."/>
            <person name="Leao P.N."/>
        </authorList>
    </citation>
    <scope>NUCLEOTIDE SEQUENCE</scope>
    <source>
        <strain evidence="6">LEGE 07157</strain>
    </source>
</reference>
<dbReference type="Proteomes" id="UP000654482">
    <property type="component" value="Unassembled WGS sequence"/>
</dbReference>
<keyword evidence="2 4" id="KW-0238">DNA-binding</keyword>
<dbReference type="Gene3D" id="1.10.357.10">
    <property type="entry name" value="Tetracycline Repressor, domain 2"/>
    <property type="match status" value="1"/>
</dbReference>
<sequence length="198" mass="22104">MTQPNTRKDSIDKSEQIFQGAIGEFLEKGYAGTSMDKVAAAAGVSKATVYSYFQDKEGLFKALVARMARERFYLVFGTESLQGEPEVVLRRLATKLLDRIARDREYLAFMRLVVGESGRFPDLAQELIRNIVHPGIKELSGYFASHPELKIADSEAVARIVIGGLVYFVLTQEVLQGKEIMPMERDRLIDSLVALLIG</sequence>
<keyword evidence="3" id="KW-0804">Transcription</keyword>
<dbReference type="PROSITE" id="PS01081">
    <property type="entry name" value="HTH_TETR_1"/>
    <property type="match status" value="1"/>
</dbReference>
<dbReference type="InterPro" id="IPR036271">
    <property type="entry name" value="Tet_transcr_reg_TetR-rel_C_sf"/>
</dbReference>
<dbReference type="InterPro" id="IPR009057">
    <property type="entry name" value="Homeodomain-like_sf"/>
</dbReference>
<keyword evidence="7" id="KW-1185">Reference proteome</keyword>
<dbReference type="Pfam" id="PF14246">
    <property type="entry name" value="TetR_C_7"/>
    <property type="match status" value="1"/>
</dbReference>
<evidence type="ECO:0000256" key="3">
    <source>
        <dbReference type="ARBA" id="ARBA00023163"/>
    </source>
</evidence>
<protein>
    <submittedName>
        <fullName evidence="6">TetR/AcrR family transcriptional regulator</fullName>
    </submittedName>
</protein>
<proteinExistence type="predicted"/>
<dbReference type="EMBL" id="JADEWZ010000036">
    <property type="protein sequence ID" value="MBE9118072.1"/>
    <property type="molecule type" value="Genomic_DNA"/>
</dbReference>
<dbReference type="PROSITE" id="PS50977">
    <property type="entry name" value="HTH_TETR_2"/>
    <property type="match status" value="1"/>
</dbReference>
<accession>A0A8J7DYT7</accession>
<comment type="caution">
    <text evidence="6">The sequence shown here is derived from an EMBL/GenBank/DDBJ whole genome shotgun (WGS) entry which is preliminary data.</text>
</comment>
<dbReference type="PRINTS" id="PR00455">
    <property type="entry name" value="HTHTETR"/>
</dbReference>
<dbReference type="SUPFAM" id="SSF46689">
    <property type="entry name" value="Homeodomain-like"/>
    <property type="match status" value="1"/>
</dbReference>
<dbReference type="InterPro" id="IPR023772">
    <property type="entry name" value="DNA-bd_HTH_TetR-type_CS"/>
</dbReference>
<feature type="domain" description="HTH tetR-type" evidence="5">
    <location>
        <begin position="11"/>
        <end position="71"/>
    </location>
</feature>
<evidence type="ECO:0000256" key="1">
    <source>
        <dbReference type="ARBA" id="ARBA00023015"/>
    </source>
</evidence>
<dbReference type="GO" id="GO:0045892">
    <property type="term" value="P:negative regulation of DNA-templated transcription"/>
    <property type="evidence" value="ECO:0007669"/>
    <property type="project" value="UniProtKB-ARBA"/>
</dbReference>
<dbReference type="RefSeq" id="WP_194031154.1">
    <property type="nucleotide sequence ID" value="NZ_JADEWZ010000036.1"/>
</dbReference>
<organism evidence="6 7">
    <name type="scientific">Lusitaniella coriacea LEGE 07157</name>
    <dbReference type="NCBI Taxonomy" id="945747"/>
    <lineage>
        <taxon>Bacteria</taxon>
        <taxon>Bacillati</taxon>
        <taxon>Cyanobacteriota</taxon>
        <taxon>Cyanophyceae</taxon>
        <taxon>Spirulinales</taxon>
        <taxon>Lusitaniellaceae</taxon>
        <taxon>Lusitaniella</taxon>
    </lineage>
</organism>
<dbReference type="GO" id="GO:0000976">
    <property type="term" value="F:transcription cis-regulatory region binding"/>
    <property type="evidence" value="ECO:0007669"/>
    <property type="project" value="TreeGrafter"/>
</dbReference>
<keyword evidence="1" id="KW-0805">Transcription regulation</keyword>
<dbReference type="PANTHER" id="PTHR30055:SF226">
    <property type="entry name" value="HTH-TYPE TRANSCRIPTIONAL REGULATOR PKSA"/>
    <property type="match status" value="1"/>
</dbReference>
<dbReference type="InterPro" id="IPR039536">
    <property type="entry name" value="TetR_C_Proteobacteria"/>
</dbReference>
<dbReference type="InterPro" id="IPR050109">
    <property type="entry name" value="HTH-type_TetR-like_transc_reg"/>
</dbReference>
<evidence type="ECO:0000313" key="7">
    <source>
        <dbReference type="Proteomes" id="UP000654482"/>
    </source>
</evidence>
<evidence type="ECO:0000256" key="2">
    <source>
        <dbReference type="ARBA" id="ARBA00023125"/>
    </source>
</evidence>
<dbReference type="GO" id="GO:0003700">
    <property type="term" value="F:DNA-binding transcription factor activity"/>
    <property type="evidence" value="ECO:0007669"/>
    <property type="project" value="TreeGrafter"/>
</dbReference>
<evidence type="ECO:0000259" key="5">
    <source>
        <dbReference type="PROSITE" id="PS50977"/>
    </source>
</evidence>
<dbReference type="AlphaFoldDB" id="A0A8J7DYT7"/>
<dbReference type="PANTHER" id="PTHR30055">
    <property type="entry name" value="HTH-TYPE TRANSCRIPTIONAL REGULATOR RUTR"/>
    <property type="match status" value="1"/>
</dbReference>
<dbReference type="Pfam" id="PF00440">
    <property type="entry name" value="TetR_N"/>
    <property type="match status" value="1"/>
</dbReference>
<feature type="DNA-binding region" description="H-T-H motif" evidence="4">
    <location>
        <begin position="34"/>
        <end position="53"/>
    </location>
</feature>
<dbReference type="SUPFAM" id="SSF48498">
    <property type="entry name" value="Tetracyclin repressor-like, C-terminal domain"/>
    <property type="match status" value="1"/>
</dbReference>
<dbReference type="FunFam" id="1.10.10.60:FF:000141">
    <property type="entry name" value="TetR family transcriptional regulator"/>
    <property type="match status" value="1"/>
</dbReference>
<dbReference type="InterPro" id="IPR001647">
    <property type="entry name" value="HTH_TetR"/>
</dbReference>